<dbReference type="PANTHER" id="PTHR13286:SF23">
    <property type="entry name" value="HISTONE DEACETYLASE COMPLEX SUBUNIT SAP30 SIN3 BINDING DOMAIN-CONTAINING PROTEIN"/>
    <property type="match status" value="1"/>
</dbReference>
<keyword evidence="5" id="KW-0804">Transcription</keyword>
<dbReference type="InterPro" id="IPR038291">
    <property type="entry name" value="SAP30_C_sf"/>
</dbReference>
<organism evidence="9 10">
    <name type="scientific">Neoarthrinium moseri</name>
    <dbReference type="NCBI Taxonomy" id="1658444"/>
    <lineage>
        <taxon>Eukaryota</taxon>
        <taxon>Fungi</taxon>
        <taxon>Dikarya</taxon>
        <taxon>Ascomycota</taxon>
        <taxon>Pezizomycotina</taxon>
        <taxon>Sordariomycetes</taxon>
        <taxon>Xylariomycetidae</taxon>
        <taxon>Amphisphaeriales</taxon>
        <taxon>Apiosporaceae</taxon>
        <taxon>Neoarthrinium</taxon>
    </lineage>
</organism>
<evidence type="ECO:0000256" key="7">
    <source>
        <dbReference type="SAM" id="MobiDB-lite"/>
    </source>
</evidence>
<dbReference type="PANTHER" id="PTHR13286">
    <property type="entry name" value="SAP30"/>
    <property type="match status" value="1"/>
</dbReference>
<keyword evidence="4" id="KW-0805">Transcription regulation</keyword>
<dbReference type="Gene3D" id="6.10.160.20">
    <property type="match status" value="1"/>
</dbReference>
<keyword evidence="10" id="KW-1185">Reference proteome</keyword>
<dbReference type="OrthoDB" id="510958at2759"/>
<protein>
    <recommendedName>
        <fullName evidence="8">Histone deacetylase complex subunit SAP30 Sin3 binding domain-containing protein</fullName>
    </recommendedName>
</protein>
<evidence type="ECO:0000313" key="10">
    <source>
        <dbReference type="Proteomes" id="UP000829685"/>
    </source>
</evidence>
<evidence type="ECO:0000256" key="4">
    <source>
        <dbReference type="ARBA" id="ARBA00023015"/>
    </source>
</evidence>
<feature type="domain" description="Histone deacetylase complex subunit SAP30 Sin3 binding" evidence="8">
    <location>
        <begin position="133"/>
        <end position="165"/>
    </location>
</feature>
<feature type="region of interest" description="Disordered" evidence="7">
    <location>
        <begin position="1"/>
        <end position="77"/>
    </location>
</feature>
<dbReference type="Proteomes" id="UP000829685">
    <property type="component" value="Unassembled WGS sequence"/>
</dbReference>
<evidence type="ECO:0000256" key="5">
    <source>
        <dbReference type="ARBA" id="ARBA00023163"/>
    </source>
</evidence>
<evidence type="ECO:0000256" key="1">
    <source>
        <dbReference type="ARBA" id="ARBA00004123"/>
    </source>
</evidence>
<keyword evidence="3" id="KW-0678">Repressor</keyword>
<sequence length="185" mass="20625">MPPAKSKPNPDDSKSETASIKEKNGHVAKETHHTSAKLRRVASSTGSQLREATAVNGHTSAAPAAATVTQHSTPPGLNWSSFDRDVLHDYRREHNLDTPTAFEQSYHHLVLSRPGSIGLQSPTMARRREYKRQSKEELVQVVRKHFNGLGVQENDVVVNFLHRVKNPGITRPRRNKLQPHASPMP</sequence>
<gene>
    <name evidence="9" type="ORF">JX265_000194</name>
</gene>
<dbReference type="EMBL" id="JAFIMR010000001">
    <property type="protein sequence ID" value="KAI1881368.1"/>
    <property type="molecule type" value="Genomic_DNA"/>
</dbReference>
<reference evidence="9" key="1">
    <citation type="submission" date="2021-03" db="EMBL/GenBank/DDBJ databases">
        <title>Revisited historic fungal species revealed as producer of novel bioactive compounds through whole genome sequencing and comparative genomics.</title>
        <authorList>
            <person name="Vignolle G.A."/>
            <person name="Hochenegger N."/>
            <person name="Mach R.L."/>
            <person name="Mach-Aigner A.R."/>
            <person name="Javad Rahimi M."/>
            <person name="Salim K.A."/>
            <person name="Chan C.M."/>
            <person name="Lim L.B.L."/>
            <person name="Cai F."/>
            <person name="Druzhinina I.S."/>
            <person name="U'Ren J.M."/>
            <person name="Derntl C."/>
        </authorList>
    </citation>
    <scope>NUCLEOTIDE SEQUENCE</scope>
    <source>
        <strain evidence="9">TUCIM 5799</strain>
    </source>
</reference>
<proteinExistence type="inferred from homology"/>
<dbReference type="InterPro" id="IPR025718">
    <property type="entry name" value="SAP30_Sin3-bd"/>
</dbReference>
<dbReference type="AlphaFoldDB" id="A0A9Q0AS11"/>
<dbReference type="Pfam" id="PF13867">
    <property type="entry name" value="SAP30_Sin3_bdg"/>
    <property type="match status" value="1"/>
</dbReference>
<evidence type="ECO:0000259" key="8">
    <source>
        <dbReference type="Pfam" id="PF13867"/>
    </source>
</evidence>
<keyword evidence="6" id="KW-0539">Nucleus</keyword>
<feature type="compositionally biased region" description="Basic and acidic residues" evidence="7">
    <location>
        <begin position="8"/>
        <end position="33"/>
    </location>
</feature>
<evidence type="ECO:0000256" key="2">
    <source>
        <dbReference type="ARBA" id="ARBA00006283"/>
    </source>
</evidence>
<name>A0A9Q0AS11_9PEZI</name>
<evidence type="ECO:0000313" key="9">
    <source>
        <dbReference type="EMBL" id="KAI1881368.1"/>
    </source>
</evidence>
<evidence type="ECO:0000256" key="3">
    <source>
        <dbReference type="ARBA" id="ARBA00022491"/>
    </source>
</evidence>
<dbReference type="InterPro" id="IPR024145">
    <property type="entry name" value="His_deAcase_SAP30/SAP30L"/>
</dbReference>
<comment type="subcellular location">
    <subcellularLocation>
        <location evidence="1">Nucleus</location>
    </subcellularLocation>
</comment>
<dbReference type="GO" id="GO:0005634">
    <property type="term" value="C:nucleus"/>
    <property type="evidence" value="ECO:0007669"/>
    <property type="project" value="UniProtKB-SubCell"/>
</dbReference>
<evidence type="ECO:0000256" key="6">
    <source>
        <dbReference type="ARBA" id="ARBA00023242"/>
    </source>
</evidence>
<comment type="similarity">
    <text evidence="2">Belongs to the SAP30 family.</text>
</comment>
<accession>A0A9Q0AS11</accession>
<comment type="caution">
    <text evidence="9">The sequence shown here is derived from an EMBL/GenBank/DDBJ whole genome shotgun (WGS) entry which is preliminary data.</text>
</comment>
<feature type="compositionally biased region" description="Polar residues" evidence="7">
    <location>
        <begin position="67"/>
        <end position="77"/>
    </location>
</feature>